<name>A0ABS2P608_9BACI</name>
<evidence type="ECO:0000313" key="3">
    <source>
        <dbReference type="Proteomes" id="UP000737402"/>
    </source>
</evidence>
<keyword evidence="1" id="KW-0732">Signal</keyword>
<organism evidence="2 3">
    <name type="scientific">Sutcliffiella tianshenii</name>
    <dbReference type="NCBI Taxonomy" id="1463404"/>
    <lineage>
        <taxon>Bacteria</taxon>
        <taxon>Bacillati</taxon>
        <taxon>Bacillota</taxon>
        <taxon>Bacilli</taxon>
        <taxon>Bacillales</taxon>
        <taxon>Bacillaceae</taxon>
        <taxon>Sutcliffiella</taxon>
    </lineage>
</organism>
<accession>A0ABS2P608</accession>
<proteinExistence type="predicted"/>
<feature type="signal peptide" evidence="1">
    <location>
        <begin position="1"/>
        <end position="20"/>
    </location>
</feature>
<evidence type="ECO:0000313" key="2">
    <source>
        <dbReference type="EMBL" id="MBM7622394.1"/>
    </source>
</evidence>
<protein>
    <submittedName>
        <fullName evidence="2">RNA-binding protein YhbY</fullName>
    </submittedName>
</protein>
<reference evidence="2 3" key="1">
    <citation type="submission" date="2021-01" db="EMBL/GenBank/DDBJ databases">
        <title>Genomic Encyclopedia of Type Strains, Phase IV (KMG-IV): sequencing the most valuable type-strain genomes for metagenomic binning, comparative biology and taxonomic classification.</title>
        <authorList>
            <person name="Goeker M."/>
        </authorList>
    </citation>
    <scope>NUCLEOTIDE SEQUENCE [LARGE SCALE GENOMIC DNA]</scope>
    <source>
        <strain evidence="2 3">DSM 25879</strain>
    </source>
</reference>
<keyword evidence="3" id="KW-1185">Reference proteome</keyword>
<dbReference type="RefSeq" id="WP_204420111.1">
    <property type="nucleotide sequence ID" value="NZ_JAFBED010000019.1"/>
</dbReference>
<evidence type="ECO:0000256" key="1">
    <source>
        <dbReference type="SAM" id="SignalP"/>
    </source>
</evidence>
<dbReference type="EMBL" id="JAFBED010000019">
    <property type="protein sequence ID" value="MBM7622394.1"/>
    <property type="molecule type" value="Genomic_DNA"/>
</dbReference>
<sequence>MMKTKAAVALSIFSTLFAGAWWMNTEQKREFDDSMHTTDSQIVLIGSNQLNDQGSLNVIKPFKPREYIRVVVAKNKDEKDEVEPT</sequence>
<gene>
    <name evidence="2" type="ORF">JOC95_004311</name>
</gene>
<dbReference type="Proteomes" id="UP000737402">
    <property type="component" value="Unassembled WGS sequence"/>
</dbReference>
<comment type="caution">
    <text evidence="2">The sequence shown here is derived from an EMBL/GenBank/DDBJ whole genome shotgun (WGS) entry which is preliminary data.</text>
</comment>
<feature type="chain" id="PRO_5045166573" evidence="1">
    <location>
        <begin position="21"/>
        <end position="85"/>
    </location>
</feature>